<evidence type="ECO:0000313" key="2">
    <source>
        <dbReference type="EMBL" id="ABG21673.1"/>
    </source>
</evidence>
<evidence type="ECO:0000313" key="3">
    <source>
        <dbReference type="Proteomes" id="UP000000714"/>
    </source>
</evidence>
<feature type="domain" description="HNH nuclease" evidence="1">
    <location>
        <begin position="65"/>
        <end position="106"/>
    </location>
</feature>
<name>A6MAJ5_9CAUD</name>
<dbReference type="OrthoDB" id="21336at10239"/>
<dbReference type="Pfam" id="PF13392">
    <property type="entry name" value="HNH_3"/>
    <property type="match status" value="1"/>
</dbReference>
<dbReference type="Gene3D" id="1.10.10.10">
    <property type="entry name" value="Winged helix-like DNA-binding domain superfamily/Winged helix DNA-binding domain"/>
    <property type="match status" value="1"/>
</dbReference>
<dbReference type="InterPro" id="IPR003615">
    <property type="entry name" value="HNH_nuc"/>
</dbReference>
<dbReference type="InterPro" id="IPR044925">
    <property type="entry name" value="His-Me_finger_sf"/>
</dbReference>
<gene>
    <name evidence="2" type="ORF">KSY1p130</name>
</gene>
<dbReference type="SUPFAM" id="SSF54060">
    <property type="entry name" value="His-Me finger endonucleases"/>
    <property type="match status" value="1"/>
</dbReference>
<dbReference type="Proteomes" id="UP000000714">
    <property type="component" value="Segment"/>
</dbReference>
<evidence type="ECO:0000259" key="1">
    <source>
        <dbReference type="Pfam" id="PF13392"/>
    </source>
</evidence>
<dbReference type="GeneID" id="5601923"/>
<dbReference type="KEGG" id="vg:5601923"/>
<dbReference type="RefSeq" id="YP_001469129.1">
    <property type="nucleotide sequence ID" value="NC_009817.1"/>
</dbReference>
<accession>A6MAJ5</accession>
<proteinExistence type="predicted"/>
<protein>
    <submittedName>
        <fullName evidence="2">Gp130</fullName>
    </submittedName>
</protein>
<sequence length="186" mass="21777">MNYYPPLVWQEYIEELDGFPGYYLTDHGRVFSYTPHTGYVELSQRMHKGYKRFNVVKDGKTSTLYTHRAVANQWLPSRPGLVVNHKDEDKTNNRLDNLEWVTITQNRNYGTGVARSIVSRKKFTSTEVLQLDLDGNLVKEWKSAAEIARTNHYRYNTVCGVIQDYPCEFKGYLWKRKTLKSSSKHT</sequence>
<dbReference type="EMBL" id="DQ535032">
    <property type="protein sequence ID" value="ABG21673.1"/>
    <property type="molecule type" value="Genomic_DNA"/>
</dbReference>
<dbReference type="InterPro" id="IPR036388">
    <property type="entry name" value="WH-like_DNA-bd_sf"/>
</dbReference>
<dbReference type="Gene3D" id="3.90.75.20">
    <property type="match status" value="1"/>
</dbReference>
<keyword evidence="3" id="KW-1185">Reference proteome</keyword>
<organism evidence="2 3">
    <name type="scientific">Lactococcus phage KSY1</name>
    <dbReference type="NCBI Taxonomy" id="2913972"/>
    <lineage>
        <taxon>Viruses</taxon>
        <taxon>Duplodnaviria</taxon>
        <taxon>Heunggongvirae</taxon>
        <taxon>Uroviricota</taxon>
        <taxon>Caudoviricetes</taxon>
        <taxon>Chopinvirus</taxon>
        <taxon>Chopinvirus KSY1</taxon>
    </lineage>
</organism>
<reference evidence="2 3" key="1">
    <citation type="journal article" date="2007" name="Virology">
        <title>KSY1, a lactococcal phage with a T7-like transcription.</title>
        <authorList>
            <person name="Chopin A."/>
            <person name="Deveau H."/>
            <person name="Ehrlich S.D."/>
            <person name="Moineau S."/>
            <person name="Chopin M.C."/>
        </authorList>
    </citation>
    <scope>NUCLEOTIDE SEQUENCE</scope>
</reference>